<dbReference type="Proteomes" id="UP000886390">
    <property type="component" value="Unassembled WGS sequence"/>
</dbReference>
<dbReference type="InterPro" id="IPR010627">
    <property type="entry name" value="Prepilin_pept_A24_N"/>
</dbReference>
<feature type="domain" description="Prepilin peptidase A24 N-terminal" evidence="9">
    <location>
        <begin position="10"/>
        <end position="90"/>
    </location>
</feature>
<feature type="transmembrane region" description="Helical" evidence="7">
    <location>
        <begin position="245"/>
        <end position="261"/>
    </location>
</feature>
<dbReference type="Pfam" id="PF06750">
    <property type="entry name" value="A24_N_bact"/>
    <property type="match status" value="1"/>
</dbReference>
<evidence type="ECO:0000259" key="9">
    <source>
        <dbReference type="Pfam" id="PF06750"/>
    </source>
</evidence>
<evidence type="ECO:0000256" key="7">
    <source>
        <dbReference type="SAM" id="Phobius"/>
    </source>
</evidence>
<evidence type="ECO:0000256" key="6">
    <source>
        <dbReference type="ARBA" id="ARBA00023136"/>
    </source>
</evidence>
<dbReference type="InterPro" id="IPR050882">
    <property type="entry name" value="Prepilin_peptidase/N-MTase"/>
</dbReference>
<dbReference type="PANTHER" id="PTHR30487">
    <property type="entry name" value="TYPE 4 PREPILIN-LIKE PROTEINS LEADER PEPTIDE-PROCESSING ENZYME"/>
    <property type="match status" value="1"/>
</dbReference>
<gene>
    <name evidence="10" type="ORF">ENJ67_00065</name>
</gene>
<name>A0A7C3GIV3_9BACT</name>
<dbReference type="GO" id="GO:0004190">
    <property type="term" value="F:aspartic-type endopeptidase activity"/>
    <property type="evidence" value="ECO:0007669"/>
    <property type="project" value="InterPro"/>
</dbReference>
<dbReference type="GO" id="GO:0006465">
    <property type="term" value="P:signal peptide processing"/>
    <property type="evidence" value="ECO:0007669"/>
    <property type="project" value="TreeGrafter"/>
</dbReference>
<evidence type="ECO:0000259" key="8">
    <source>
        <dbReference type="Pfam" id="PF01478"/>
    </source>
</evidence>
<sequence>MEYDLLLSFILGLLIGSFLNVVIIRIPKEESIVFGGSHCVSCGAKLKPWHNIPLLSWILLRGKCAYCKSPISVQYPLVELLSGLLFLAIDFKYGLSFASFFIAMSFLMLLALSVIDFKYKMIPDSLNLLAIFFAIFGAWNVDGVMRNFENALLFAGGFTLLRFALSYYLTSSIYRAGVKTKTAWNKHYDRTPFIEAMGEGDIMVAATMGALLGVQLGLFAIFLSALLALPVMLLLLGRSAEEQRVPYVPFLAIATFIVFLYDSQIMDYIKANF</sequence>
<feature type="transmembrane region" description="Helical" evidence="7">
    <location>
        <begin position="126"/>
        <end position="145"/>
    </location>
</feature>
<keyword evidence="5 7" id="KW-1133">Transmembrane helix</keyword>
<dbReference type="GO" id="GO:0005886">
    <property type="term" value="C:plasma membrane"/>
    <property type="evidence" value="ECO:0007669"/>
    <property type="project" value="UniProtKB-SubCell"/>
</dbReference>
<keyword evidence="6 7" id="KW-0472">Membrane</keyword>
<comment type="caution">
    <text evidence="10">The sequence shown here is derived from an EMBL/GenBank/DDBJ whole genome shotgun (WGS) entry which is preliminary data.</text>
</comment>
<protein>
    <submittedName>
        <fullName evidence="10">Prepilin peptidase</fullName>
    </submittedName>
</protein>
<keyword evidence="3" id="KW-1003">Cell membrane</keyword>
<evidence type="ECO:0000256" key="5">
    <source>
        <dbReference type="ARBA" id="ARBA00022989"/>
    </source>
</evidence>
<evidence type="ECO:0000313" key="10">
    <source>
        <dbReference type="EMBL" id="HFB53098.1"/>
    </source>
</evidence>
<feature type="transmembrane region" description="Helical" evidence="7">
    <location>
        <begin position="151"/>
        <end position="169"/>
    </location>
</feature>
<evidence type="ECO:0000256" key="3">
    <source>
        <dbReference type="ARBA" id="ARBA00022475"/>
    </source>
</evidence>
<comment type="subcellular location">
    <subcellularLocation>
        <location evidence="1">Cell membrane</location>
        <topology evidence="1">Multi-pass membrane protein</topology>
    </subcellularLocation>
</comment>
<feature type="domain" description="Prepilin type IV endopeptidase peptidase" evidence="8">
    <location>
        <begin position="106"/>
        <end position="232"/>
    </location>
</feature>
<dbReference type="Gene3D" id="1.20.120.1220">
    <property type="match status" value="1"/>
</dbReference>
<accession>A0A7C3GIV3</accession>
<evidence type="ECO:0000256" key="2">
    <source>
        <dbReference type="ARBA" id="ARBA00005801"/>
    </source>
</evidence>
<dbReference type="Pfam" id="PF01478">
    <property type="entry name" value="Peptidase_A24"/>
    <property type="match status" value="1"/>
</dbReference>
<dbReference type="PANTHER" id="PTHR30487:SF0">
    <property type="entry name" value="PREPILIN LEADER PEPTIDASE_N-METHYLTRANSFERASE-RELATED"/>
    <property type="match status" value="1"/>
</dbReference>
<reference evidence="10" key="1">
    <citation type="journal article" date="2020" name="mSystems">
        <title>Genome- and Community-Level Interaction Insights into Carbon Utilization and Element Cycling Functions of Hydrothermarchaeota in Hydrothermal Sediment.</title>
        <authorList>
            <person name="Zhou Z."/>
            <person name="Liu Y."/>
            <person name="Xu W."/>
            <person name="Pan J."/>
            <person name="Luo Z.H."/>
            <person name="Li M."/>
        </authorList>
    </citation>
    <scope>NUCLEOTIDE SEQUENCE [LARGE SCALE GENOMIC DNA]</scope>
    <source>
        <strain evidence="10">HyVt-507</strain>
    </source>
</reference>
<dbReference type="AlphaFoldDB" id="A0A7C3GIV3"/>
<dbReference type="InterPro" id="IPR000045">
    <property type="entry name" value="Prepilin_IV_endopep_pep"/>
</dbReference>
<dbReference type="EMBL" id="DRNH01000005">
    <property type="protein sequence ID" value="HFB53098.1"/>
    <property type="molecule type" value="Genomic_DNA"/>
</dbReference>
<feature type="transmembrane region" description="Helical" evidence="7">
    <location>
        <begin position="95"/>
        <end position="114"/>
    </location>
</feature>
<evidence type="ECO:0000256" key="4">
    <source>
        <dbReference type="ARBA" id="ARBA00022692"/>
    </source>
</evidence>
<proteinExistence type="inferred from homology"/>
<feature type="transmembrane region" description="Helical" evidence="7">
    <location>
        <begin position="210"/>
        <end position="233"/>
    </location>
</feature>
<feature type="transmembrane region" description="Helical" evidence="7">
    <location>
        <begin position="6"/>
        <end position="24"/>
    </location>
</feature>
<comment type="similarity">
    <text evidence="2">Belongs to the peptidase A24 family.</text>
</comment>
<keyword evidence="4 7" id="KW-0812">Transmembrane</keyword>
<organism evidence="10">
    <name type="scientific">Sulfurimonas autotrophica</name>
    <dbReference type="NCBI Taxonomy" id="202747"/>
    <lineage>
        <taxon>Bacteria</taxon>
        <taxon>Pseudomonadati</taxon>
        <taxon>Campylobacterota</taxon>
        <taxon>Epsilonproteobacteria</taxon>
        <taxon>Campylobacterales</taxon>
        <taxon>Sulfurimonadaceae</taxon>
        <taxon>Sulfurimonas</taxon>
    </lineage>
</organism>
<evidence type="ECO:0000256" key="1">
    <source>
        <dbReference type="ARBA" id="ARBA00004651"/>
    </source>
</evidence>